<evidence type="ECO:0000313" key="1">
    <source>
        <dbReference type="EMBL" id="TGN78651.1"/>
    </source>
</evidence>
<evidence type="ECO:0000313" key="2">
    <source>
        <dbReference type="Proteomes" id="UP000298513"/>
    </source>
</evidence>
<protein>
    <submittedName>
        <fullName evidence="1">Aminoglycoside phosphotransferase</fullName>
    </submittedName>
</protein>
<dbReference type="Proteomes" id="UP000298513">
    <property type="component" value="Unassembled WGS sequence"/>
</dbReference>
<gene>
    <name evidence="1" type="ORF">E5082_24040</name>
</gene>
<comment type="caution">
    <text evidence="1">The sequence shown here is derived from an EMBL/GenBank/DDBJ whole genome shotgun (WGS) entry which is preliminary data.</text>
</comment>
<dbReference type="AlphaFoldDB" id="A0A4Z1DA83"/>
<dbReference type="GeneID" id="91529786"/>
<dbReference type="InterPro" id="IPR011009">
    <property type="entry name" value="Kinase-like_dom_sf"/>
</dbReference>
<proteinExistence type="predicted"/>
<dbReference type="GO" id="GO:0016740">
    <property type="term" value="F:transferase activity"/>
    <property type="evidence" value="ECO:0007669"/>
    <property type="project" value="UniProtKB-KW"/>
</dbReference>
<dbReference type="Gene3D" id="3.90.1200.10">
    <property type="match status" value="1"/>
</dbReference>
<accession>A0A4Z1DA83</accession>
<sequence>METRRLRWEELPIAVRTAVQDRTGPVFGAQTMSGGNNSALAVRLHTAWGEVFVKGLPRAHPQVWAQQWEADLGVQVAPIGPRLLWHVEAGGWSLLGFEYITGRQACYAPGSPDLLLLSQTLTELADRPLPAVALEPVEWRWAEHVGDPAASEHFAGDTLVHTDLNPANVLITPERSYLVDWAWAGRGAVWLDAALAVIWLLTNELHTPASAEAWAASMPAWHRAPARSLDVFAAANAAKWSAIAEREDWAQGLRRAARVWAAHRSR</sequence>
<reference evidence="1 2" key="1">
    <citation type="submission" date="2019-04" db="EMBL/GenBank/DDBJ databases">
        <title>Streptomyces sp. nov. Bv016 isolated from bark of Buahinia variegata.</title>
        <authorList>
            <person name="Kanchanasin P."/>
            <person name="Tanasupawat S."/>
            <person name="Yuki M."/>
            <person name="Kudo T."/>
        </authorList>
    </citation>
    <scope>NUCLEOTIDE SEQUENCE [LARGE SCALE GENOMIC DNA]</scope>
    <source>
        <strain evidence="1 2">JCM 4765</strain>
    </source>
</reference>
<dbReference type="EMBL" id="SRRU01000009">
    <property type="protein sequence ID" value="TGN78651.1"/>
    <property type="molecule type" value="Genomic_DNA"/>
</dbReference>
<keyword evidence="1" id="KW-0808">Transferase</keyword>
<name>A0A4Z1DA83_STRGP</name>
<organism evidence="1 2">
    <name type="scientific">Streptomyces griseoluteus</name>
    <dbReference type="NCBI Taxonomy" id="29306"/>
    <lineage>
        <taxon>Bacteria</taxon>
        <taxon>Bacillati</taxon>
        <taxon>Actinomycetota</taxon>
        <taxon>Actinomycetes</taxon>
        <taxon>Kitasatosporales</taxon>
        <taxon>Streptomycetaceae</taxon>
        <taxon>Streptomyces</taxon>
    </lineage>
</organism>
<dbReference type="RefSeq" id="WP_135793342.1">
    <property type="nucleotide sequence ID" value="NZ_BNBQ01000002.1"/>
</dbReference>
<keyword evidence="2" id="KW-1185">Reference proteome</keyword>
<dbReference type="SUPFAM" id="SSF56112">
    <property type="entry name" value="Protein kinase-like (PK-like)"/>
    <property type="match status" value="1"/>
</dbReference>